<dbReference type="Proteomes" id="UP001465755">
    <property type="component" value="Unassembled WGS sequence"/>
</dbReference>
<dbReference type="InterPro" id="IPR029045">
    <property type="entry name" value="ClpP/crotonase-like_dom_sf"/>
</dbReference>
<reference evidence="4 5" key="1">
    <citation type="journal article" date="2024" name="Nat. Commun.">
        <title>Phylogenomics reveals the evolutionary origins of lichenization in chlorophyte algae.</title>
        <authorList>
            <person name="Puginier C."/>
            <person name="Libourel C."/>
            <person name="Otte J."/>
            <person name="Skaloud P."/>
            <person name="Haon M."/>
            <person name="Grisel S."/>
            <person name="Petersen M."/>
            <person name="Berrin J.G."/>
            <person name="Delaux P.M."/>
            <person name="Dal Grande F."/>
            <person name="Keller J."/>
        </authorList>
    </citation>
    <scope>NUCLEOTIDE SEQUENCE [LARGE SCALE GENOMIC DNA]</scope>
    <source>
        <strain evidence="4 5">SAG 2036</strain>
    </source>
</reference>
<evidence type="ECO:0008006" key="6">
    <source>
        <dbReference type="Google" id="ProtNLM"/>
    </source>
</evidence>
<dbReference type="EMBL" id="JALJOQ010000007">
    <property type="protein sequence ID" value="KAK9812351.1"/>
    <property type="molecule type" value="Genomic_DNA"/>
</dbReference>
<sequence length="251" mass="26859">MVTLEGVGILTVTRPEALNALNSEVAQQLVETAKGLDGDRSVRAIIITGQGSKAFAAGADIKELASQNYSQAYNGRLLETWRGLDGVRKPILAAVNGFALGGGCELVMMCDIAIASETATFSQPELSLGVIPGMGATQRLIRTVGKAKAMDMILTGRRITAAEAEQMGLISRVVPQEQLMPEALKISRAIAKCSAPVVAKAKDCIKRGLEVPLSEGLRYEMREFWSCFALQDQKNGMAAFLQKQNPVFTDG</sequence>
<dbReference type="Gene3D" id="3.90.226.10">
    <property type="entry name" value="2-enoyl-CoA Hydratase, Chain A, domain 1"/>
    <property type="match status" value="1"/>
</dbReference>
<dbReference type="SUPFAM" id="SSF52096">
    <property type="entry name" value="ClpP/crotonase"/>
    <property type="match status" value="1"/>
</dbReference>
<dbReference type="CDD" id="cd06558">
    <property type="entry name" value="crotonase-like"/>
    <property type="match status" value="1"/>
</dbReference>
<proteinExistence type="inferred from homology"/>
<dbReference type="GO" id="GO:0016836">
    <property type="term" value="F:hydro-lyase activity"/>
    <property type="evidence" value="ECO:0007669"/>
    <property type="project" value="UniProtKB-ARBA"/>
</dbReference>
<name>A0AAW1PFT7_9CHLO</name>
<dbReference type="PANTHER" id="PTHR11941">
    <property type="entry name" value="ENOYL-COA HYDRATASE-RELATED"/>
    <property type="match status" value="1"/>
</dbReference>
<dbReference type="InterPro" id="IPR014748">
    <property type="entry name" value="Enoyl-CoA_hydra_C"/>
</dbReference>
<gene>
    <name evidence="4" type="ORF">WJX73_004564</name>
</gene>
<keyword evidence="5" id="KW-1185">Reference proteome</keyword>
<dbReference type="FunFam" id="1.10.12.10:FF:000001">
    <property type="entry name" value="Probable enoyl-CoA hydratase, mitochondrial"/>
    <property type="match status" value="1"/>
</dbReference>
<dbReference type="FunFam" id="3.90.226.10:FF:000009">
    <property type="entry name" value="Carnitinyl-CoA dehydratase"/>
    <property type="match status" value="1"/>
</dbReference>
<protein>
    <recommendedName>
        <fullName evidence="6">Enoyl-CoA hydratase</fullName>
    </recommendedName>
</protein>
<comment type="similarity">
    <text evidence="1 3">Belongs to the enoyl-CoA hydratase/isomerase family.</text>
</comment>
<evidence type="ECO:0000256" key="1">
    <source>
        <dbReference type="ARBA" id="ARBA00005254"/>
    </source>
</evidence>
<organism evidence="4 5">
    <name type="scientific">Symbiochloris irregularis</name>
    <dbReference type="NCBI Taxonomy" id="706552"/>
    <lineage>
        <taxon>Eukaryota</taxon>
        <taxon>Viridiplantae</taxon>
        <taxon>Chlorophyta</taxon>
        <taxon>core chlorophytes</taxon>
        <taxon>Trebouxiophyceae</taxon>
        <taxon>Trebouxiales</taxon>
        <taxon>Trebouxiaceae</taxon>
        <taxon>Symbiochloris</taxon>
    </lineage>
</organism>
<dbReference type="AlphaFoldDB" id="A0AAW1PFT7"/>
<dbReference type="PANTHER" id="PTHR11941:SF54">
    <property type="entry name" value="ENOYL-COA HYDRATASE, MITOCHONDRIAL"/>
    <property type="match status" value="1"/>
</dbReference>
<dbReference type="Pfam" id="PF00378">
    <property type="entry name" value="ECH_1"/>
    <property type="match status" value="1"/>
</dbReference>
<evidence type="ECO:0000256" key="2">
    <source>
        <dbReference type="ARBA" id="ARBA00023239"/>
    </source>
</evidence>
<comment type="caution">
    <text evidence="4">The sequence shown here is derived from an EMBL/GenBank/DDBJ whole genome shotgun (WGS) entry which is preliminary data.</text>
</comment>
<accession>A0AAW1PFT7</accession>
<dbReference type="InterPro" id="IPR018376">
    <property type="entry name" value="Enoyl-CoA_hyd/isom_CS"/>
</dbReference>
<keyword evidence="2" id="KW-0456">Lyase</keyword>
<dbReference type="Gene3D" id="1.10.12.10">
    <property type="entry name" value="Lyase 2-enoyl-coa Hydratase, Chain A, domain 2"/>
    <property type="match status" value="1"/>
</dbReference>
<dbReference type="GO" id="GO:0006635">
    <property type="term" value="P:fatty acid beta-oxidation"/>
    <property type="evidence" value="ECO:0007669"/>
    <property type="project" value="TreeGrafter"/>
</dbReference>
<evidence type="ECO:0000313" key="5">
    <source>
        <dbReference type="Proteomes" id="UP001465755"/>
    </source>
</evidence>
<dbReference type="PROSITE" id="PS00166">
    <property type="entry name" value="ENOYL_COA_HYDRATASE"/>
    <property type="match status" value="1"/>
</dbReference>
<dbReference type="InterPro" id="IPR001753">
    <property type="entry name" value="Enoyl-CoA_hydra/iso"/>
</dbReference>
<evidence type="ECO:0000313" key="4">
    <source>
        <dbReference type="EMBL" id="KAK9812351.1"/>
    </source>
</evidence>
<evidence type="ECO:0000256" key="3">
    <source>
        <dbReference type="RuleBase" id="RU003707"/>
    </source>
</evidence>